<evidence type="ECO:0000313" key="1">
    <source>
        <dbReference type="EMBL" id="RLN24929.1"/>
    </source>
</evidence>
<sequence length="275" mass="30304">MICILSGFDNRLSSITNDHLFPSPDPSSGSGSTSALGSSASEISCAAAFDAADQLIQLWDATPEALVFEAPEDDVAPYLAAVAVAVEHLSRGGPSGTRAGVAMQLAMARLEEELRHLMVRHAAPIDPTGLFFSLHRLSLESLDDLDTSSEFDAATLHSLDGIPAGIDEVQRIEWKLLNDKMKKWVHGVKTVVRVLLAGERRLCDQVLATPKLFQLIMSDDPRVFLRFVACSSLYAESFLLHHIRIYDSEYPNSLNPQDDCLFFPFCQSQHYKEKV</sequence>
<name>A0A3L6SQC6_PANMI</name>
<accession>A0A3L6SQC6</accession>
<evidence type="ECO:0000313" key="2">
    <source>
        <dbReference type="Proteomes" id="UP000275267"/>
    </source>
</evidence>
<keyword evidence="2" id="KW-1185">Reference proteome</keyword>
<dbReference type="OrthoDB" id="1735351at2759"/>
<organism evidence="1 2">
    <name type="scientific">Panicum miliaceum</name>
    <name type="common">Proso millet</name>
    <name type="synonym">Broomcorn millet</name>
    <dbReference type="NCBI Taxonomy" id="4540"/>
    <lineage>
        <taxon>Eukaryota</taxon>
        <taxon>Viridiplantae</taxon>
        <taxon>Streptophyta</taxon>
        <taxon>Embryophyta</taxon>
        <taxon>Tracheophyta</taxon>
        <taxon>Spermatophyta</taxon>
        <taxon>Magnoliopsida</taxon>
        <taxon>Liliopsida</taxon>
        <taxon>Poales</taxon>
        <taxon>Poaceae</taxon>
        <taxon>PACMAD clade</taxon>
        <taxon>Panicoideae</taxon>
        <taxon>Panicodae</taxon>
        <taxon>Paniceae</taxon>
        <taxon>Panicinae</taxon>
        <taxon>Panicum</taxon>
        <taxon>Panicum sect. Panicum</taxon>
    </lineage>
</organism>
<dbReference type="Proteomes" id="UP000275267">
    <property type="component" value="Unassembled WGS sequence"/>
</dbReference>
<gene>
    <name evidence="1" type="ORF">C2845_PM07G34740</name>
</gene>
<dbReference type="Gene3D" id="1.20.1280.170">
    <property type="entry name" value="Exocyst complex component Exo70"/>
    <property type="match status" value="1"/>
</dbReference>
<dbReference type="Pfam" id="PF20669">
    <property type="entry name" value="Exo70_N"/>
    <property type="match status" value="1"/>
</dbReference>
<dbReference type="InterPro" id="IPR016159">
    <property type="entry name" value="Cullin_repeat-like_dom_sf"/>
</dbReference>
<dbReference type="STRING" id="4540.A0A3L6SQC6"/>
<dbReference type="GO" id="GO:0006887">
    <property type="term" value="P:exocytosis"/>
    <property type="evidence" value="ECO:0007669"/>
    <property type="project" value="InterPro"/>
</dbReference>
<dbReference type="EMBL" id="PQIB02000004">
    <property type="protein sequence ID" value="RLN24929.1"/>
    <property type="molecule type" value="Genomic_DNA"/>
</dbReference>
<proteinExistence type="predicted"/>
<comment type="caution">
    <text evidence="1">The sequence shown here is derived from an EMBL/GenBank/DDBJ whole genome shotgun (WGS) entry which is preliminary data.</text>
</comment>
<protein>
    <submittedName>
        <fullName evidence="1">Exocyst complex component EXO70B1-like</fullName>
    </submittedName>
</protein>
<dbReference type="PANTHER" id="PTHR12542">
    <property type="entry name" value="EXOCYST COMPLEX PROTEIN EXO70"/>
    <property type="match status" value="1"/>
</dbReference>
<dbReference type="SUPFAM" id="SSF74788">
    <property type="entry name" value="Cullin repeat-like"/>
    <property type="match status" value="1"/>
</dbReference>
<dbReference type="PANTHER" id="PTHR12542:SF168">
    <property type="entry name" value="EXOCYST SUBUNIT EXO70 FAMILY PROTEIN"/>
    <property type="match status" value="1"/>
</dbReference>
<reference evidence="2" key="1">
    <citation type="journal article" date="2019" name="Nat. Commun.">
        <title>The genome of broomcorn millet.</title>
        <authorList>
            <person name="Zou C."/>
            <person name="Miki D."/>
            <person name="Li D."/>
            <person name="Tang Q."/>
            <person name="Xiao L."/>
            <person name="Rajput S."/>
            <person name="Deng P."/>
            <person name="Jia W."/>
            <person name="Huang R."/>
            <person name="Zhang M."/>
            <person name="Sun Y."/>
            <person name="Hu J."/>
            <person name="Fu X."/>
            <person name="Schnable P.S."/>
            <person name="Li F."/>
            <person name="Zhang H."/>
            <person name="Feng B."/>
            <person name="Zhu X."/>
            <person name="Liu R."/>
            <person name="Schnable J.C."/>
            <person name="Zhu J.-K."/>
            <person name="Zhang H."/>
        </authorList>
    </citation>
    <scope>NUCLEOTIDE SEQUENCE [LARGE SCALE GENOMIC DNA]</scope>
</reference>
<dbReference type="InterPro" id="IPR004140">
    <property type="entry name" value="Exo70"/>
</dbReference>
<dbReference type="AlphaFoldDB" id="A0A3L6SQC6"/>
<dbReference type="GO" id="GO:0000145">
    <property type="term" value="C:exocyst"/>
    <property type="evidence" value="ECO:0007669"/>
    <property type="project" value="InterPro"/>
</dbReference>